<dbReference type="KEGG" id="ceu:A7L45_11405"/>
<keyword evidence="2" id="KW-1185">Reference proteome</keyword>
<proteinExistence type="predicted"/>
<dbReference type="RefSeq" id="WP_071612924.1">
    <property type="nucleotide sequence ID" value="NZ_CP015756.1"/>
</dbReference>
<dbReference type="OrthoDB" id="1642058at2"/>
<organism evidence="1 2">
    <name type="scientific">Clostridium estertheticum subsp. estertheticum</name>
    <dbReference type="NCBI Taxonomy" id="1552"/>
    <lineage>
        <taxon>Bacteria</taxon>
        <taxon>Bacillati</taxon>
        <taxon>Bacillota</taxon>
        <taxon>Clostridia</taxon>
        <taxon>Eubacteriales</taxon>
        <taxon>Clostridiaceae</taxon>
        <taxon>Clostridium</taxon>
    </lineage>
</organism>
<sequence>MNKKELADIRKEFKLENGMIKIEEIYSVYLKKDNVQIDYEPIVHSEFDYFDRMDMDKKELFLGNFKKVLTGALDTKIFELDFQNIEDEDNSQKFLTSALKSNTKDEIESNINIIINKIAANYKYETDVVVTFIKAEYYIGSSHKNMDADESIQDSMNAFNFILSSVNKIDIPKRTLKFDYTDKEFKANSVLDSVINLNAPLEGFMFPSLSGGCSDFNKCLYYASKPKELNSAFIENVLNCGFKFTAEDEKNCFGDILKSIIGDKIKPELMQDIYANIHELAEQSCDGETPILGVIDVKNILSNCGAEIISDIETAFEETCGSKYDFKINNIVPEFNSKSIKITSEIANITLTPKDLNSIKQVRNKDGRRCLLIEIEDDIIIEGFKLETEEF</sequence>
<name>A0A1J0GGZ3_9CLOT</name>
<dbReference type="InterPro" id="IPR025466">
    <property type="entry name" value="DUF4317"/>
</dbReference>
<protein>
    <recommendedName>
        <fullName evidence="3">DUF4317 family protein</fullName>
    </recommendedName>
</protein>
<evidence type="ECO:0000313" key="1">
    <source>
        <dbReference type="EMBL" id="APC40634.1"/>
    </source>
</evidence>
<evidence type="ECO:0008006" key="3">
    <source>
        <dbReference type="Google" id="ProtNLM"/>
    </source>
</evidence>
<dbReference type="STRING" id="1552.A7L45_11405"/>
<gene>
    <name evidence="1" type="ORF">A7L45_11405</name>
</gene>
<evidence type="ECO:0000313" key="2">
    <source>
        <dbReference type="Proteomes" id="UP000182569"/>
    </source>
</evidence>
<dbReference type="Pfam" id="PF14199">
    <property type="entry name" value="DUF4317"/>
    <property type="match status" value="1"/>
</dbReference>
<dbReference type="EMBL" id="CP015756">
    <property type="protein sequence ID" value="APC40634.1"/>
    <property type="molecule type" value="Genomic_DNA"/>
</dbReference>
<dbReference type="Proteomes" id="UP000182569">
    <property type="component" value="Chromosome"/>
</dbReference>
<accession>A0A1J0GGZ3</accession>
<dbReference type="AlphaFoldDB" id="A0A1J0GGZ3"/>
<reference evidence="2" key="1">
    <citation type="journal article" date="2016" name="Front. Microbiol.">
        <title>Complete Genome Sequence of Clostridium estertheticum DSM 8809, a Microbe Identified in Spoiled Vacuum Packed Beef.</title>
        <authorList>
            <person name="Yu Z."/>
            <person name="Gunn L."/>
            <person name="Brennan E."/>
            <person name="Reid R."/>
            <person name="Wall P.G."/>
            <person name="Gaora O.P."/>
            <person name="Hurley D."/>
            <person name="Bolton D."/>
            <person name="Fanning S."/>
        </authorList>
    </citation>
    <scope>NUCLEOTIDE SEQUENCE [LARGE SCALE GENOMIC DNA]</scope>
    <source>
        <strain evidence="2">DSM 8809</strain>
    </source>
</reference>